<dbReference type="Proteomes" id="UP000594638">
    <property type="component" value="Unassembled WGS sequence"/>
</dbReference>
<dbReference type="Pfam" id="PF00560">
    <property type="entry name" value="LRR_1"/>
    <property type="match status" value="3"/>
</dbReference>
<dbReference type="Gramene" id="OE9A113459T1">
    <property type="protein sequence ID" value="OE9A113459C1"/>
    <property type="gene ID" value="OE9A113459"/>
</dbReference>
<evidence type="ECO:0000313" key="2">
    <source>
        <dbReference type="EMBL" id="CAA2996104.1"/>
    </source>
</evidence>
<keyword evidence="2" id="KW-0675">Receptor</keyword>
<dbReference type="GO" id="GO:0016020">
    <property type="term" value="C:membrane"/>
    <property type="evidence" value="ECO:0007669"/>
    <property type="project" value="UniProtKB-SubCell"/>
</dbReference>
<dbReference type="InterPro" id="IPR001611">
    <property type="entry name" value="Leu-rich_rpt"/>
</dbReference>
<dbReference type="EMBL" id="CACTIH010005516">
    <property type="protein sequence ID" value="CAA2996104.1"/>
    <property type="molecule type" value="Genomic_DNA"/>
</dbReference>
<dbReference type="OrthoDB" id="903450at2759"/>
<name>A0A8S0SUE6_OLEEU</name>
<comment type="subcellular location">
    <subcellularLocation>
        <location evidence="1">Membrane</location>
        <topology evidence="1">Single-pass type I membrane protein</topology>
    </subcellularLocation>
</comment>
<dbReference type="SUPFAM" id="SSF52058">
    <property type="entry name" value="L domain-like"/>
    <property type="match status" value="1"/>
</dbReference>
<accession>A0A8S0SUE6</accession>
<evidence type="ECO:0000313" key="3">
    <source>
        <dbReference type="Proteomes" id="UP000594638"/>
    </source>
</evidence>
<gene>
    <name evidence="2" type="ORF">OLEA9_A113459</name>
</gene>
<organism evidence="2 3">
    <name type="scientific">Olea europaea subsp. europaea</name>
    <dbReference type="NCBI Taxonomy" id="158383"/>
    <lineage>
        <taxon>Eukaryota</taxon>
        <taxon>Viridiplantae</taxon>
        <taxon>Streptophyta</taxon>
        <taxon>Embryophyta</taxon>
        <taxon>Tracheophyta</taxon>
        <taxon>Spermatophyta</taxon>
        <taxon>Magnoliopsida</taxon>
        <taxon>eudicotyledons</taxon>
        <taxon>Gunneridae</taxon>
        <taxon>Pentapetalae</taxon>
        <taxon>asterids</taxon>
        <taxon>lamiids</taxon>
        <taxon>Lamiales</taxon>
        <taxon>Oleaceae</taxon>
        <taxon>Oleeae</taxon>
        <taxon>Olea</taxon>
    </lineage>
</organism>
<proteinExistence type="predicted"/>
<sequence>MLTELSLSSNNFTGKLPNFRSWTNLTRLELEGSGFEGPIPPSISILKNLRDLRISDLNGGASEFPLLKDMRSLMYLTLRSCNITGSIPNYLADIGSLHTM</sequence>
<protein>
    <submittedName>
        <fullName evidence="2">Probable LRR receptor-like serine threonine-kinase At1g07650 isoform X2</fullName>
    </submittedName>
</protein>
<comment type="caution">
    <text evidence="2">The sequence shown here is derived from an EMBL/GenBank/DDBJ whole genome shotgun (WGS) entry which is preliminary data.</text>
</comment>
<dbReference type="PANTHER" id="PTHR48006:SF66">
    <property type="entry name" value="PROTEIN KINASE DOMAIN-CONTAINING PROTEIN"/>
    <property type="match status" value="1"/>
</dbReference>
<keyword evidence="3" id="KW-1185">Reference proteome</keyword>
<dbReference type="PANTHER" id="PTHR48006">
    <property type="entry name" value="LEUCINE-RICH REPEAT-CONTAINING PROTEIN DDB_G0281931-RELATED"/>
    <property type="match status" value="1"/>
</dbReference>
<dbReference type="AlphaFoldDB" id="A0A8S0SUE6"/>
<dbReference type="InterPro" id="IPR051824">
    <property type="entry name" value="LRR_Rcpt-Like_S/T_Kinase"/>
</dbReference>
<reference evidence="2 3" key="1">
    <citation type="submission" date="2019-12" db="EMBL/GenBank/DDBJ databases">
        <authorList>
            <person name="Alioto T."/>
            <person name="Alioto T."/>
            <person name="Gomez Garrido J."/>
        </authorList>
    </citation>
    <scope>NUCLEOTIDE SEQUENCE [LARGE SCALE GENOMIC DNA]</scope>
</reference>
<dbReference type="Gene3D" id="3.80.10.10">
    <property type="entry name" value="Ribonuclease Inhibitor"/>
    <property type="match status" value="1"/>
</dbReference>
<evidence type="ECO:0000256" key="1">
    <source>
        <dbReference type="ARBA" id="ARBA00004479"/>
    </source>
</evidence>
<dbReference type="InterPro" id="IPR032675">
    <property type="entry name" value="LRR_dom_sf"/>
</dbReference>